<evidence type="ECO:0000256" key="2">
    <source>
        <dbReference type="ARBA" id="ARBA00010472"/>
    </source>
</evidence>
<feature type="signal peptide" evidence="9">
    <location>
        <begin position="1"/>
        <end position="28"/>
    </location>
</feature>
<evidence type="ECO:0000313" key="12">
    <source>
        <dbReference type="Proteomes" id="UP001500886"/>
    </source>
</evidence>
<proteinExistence type="inferred from homology"/>
<keyword evidence="4" id="KW-0964">Secreted</keyword>
<comment type="similarity">
    <text evidence="2 8">Belongs to the protease inhibitor I16 (SSI) family.</text>
</comment>
<evidence type="ECO:0000256" key="9">
    <source>
        <dbReference type="SAM" id="SignalP"/>
    </source>
</evidence>
<reference evidence="11 12" key="1">
    <citation type="journal article" date="2019" name="Int. J. Syst. Evol. Microbiol.">
        <title>The Global Catalogue of Microorganisms (GCM) 10K type strain sequencing project: providing services to taxonomists for standard genome sequencing and annotation.</title>
        <authorList>
            <consortium name="The Broad Institute Genomics Platform"/>
            <consortium name="The Broad Institute Genome Sequencing Center for Infectious Disease"/>
            <person name="Wu L."/>
            <person name="Ma J."/>
        </authorList>
    </citation>
    <scope>NUCLEOTIDE SEQUENCE [LARGE SCALE GENOMIC DNA]</scope>
    <source>
        <strain evidence="11 12">JCM 4542</strain>
    </source>
</reference>
<gene>
    <name evidence="11" type="ORF">GCM10010315_53310</name>
</gene>
<organism evidence="11 12">
    <name type="scientific">Streptomyces luteosporeus</name>
    <dbReference type="NCBI Taxonomy" id="173856"/>
    <lineage>
        <taxon>Bacteria</taxon>
        <taxon>Bacillati</taxon>
        <taxon>Actinomycetota</taxon>
        <taxon>Actinomycetes</taxon>
        <taxon>Kitasatosporales</taxon>
        <taxon>Streptomycetaceae</taxon>
        <taxon>Streptomyces</taxon>
    </lineage>
</organism>
<evidence type="ECO:0000256" key="6">
    <source>
        <dbReference type="ARBA" id="ARBA00022900"/>
    </source>
</evidence>
<sequence length="135" mass="14134">MSPRTSTLPAAAAAAAALLTWPLGQAHATDREDASDGQYLLTISGAHGTWIRGVRLVCPGPGGRHPHAAEACESLALAGGQPEALLGDAEQVCTREEDPVEATARGDWHGLPVAWRRTFPNLCALEAATGPVFRF</sequence>
<evidence type="ECO:0000256" key="8">
    <source>
        <dbReference type="RuleBase" id="RU003471"/>
    </source>
</evidence>
<dbReference type="EMBL" id="BAAASL010000025">
    <property type="protein sequence ID" value="GAA2724182.1"/>
    <property type="molecule type" value="Genomic_DNA"/>
</dbReference>
<keyword evidence="9" id="KW-0732">Signal</keyword>
<dbReference type="Pfam" id="PF00720">
    <property type="entry name" value="SSI"/>
    <property type="match status" value="1"/>
</dbReference>
<dbReference type="Gene3D" id="3.30.350.10">
    <property type="entry name" value="Subtilisin inhibitor-like"/>
    <property type="match status" value="1"/>
</dbReference>
<keyword evidence="7" id="KW-1015">Disulfide bond</keyword>
<evidence type="ECO:0000259" key="10">
    <source>
        <dbReference type="Pfam" id="PF00720"/>
    </source>
</evidence>
<dbReference type="PRINTS" id="PR00294">
    <property type="entry name" value="SSBTLNINHBTR"/>
</dbReference>
<keyword evidence="5 8" id="KW-0646">Protease inhibitor</keyword>
<accession>A0ABN3U4G8</accession>
<comment type="subcellular location">
    <subcellularLocation>
        <location evidence="1">Secreted</location>
    </subcellularLocation>
</comment>
<feature type="chain" id="PRO_5046654850" description="Subtilisin inhibitor domain-containing protein" evidence="9">
    <location>
        <begin position="29"/>
        <end position="135"/>
    </location>
</feature>
<dbReference type="InterPro" id="IPR023549">
    <property type="entry name" value="Subtilisin_inhibitor"/>
</dbReference>
<feature type="domain" description="Subtilisin inhibitor" evidence="10">
    <location>
        <begin position="49"/>
        <end position="121"/>
    </location>
</feature>
<keyword evidence="12" id="KW-1185">Reference proteome</keyword>
<evidence type="ECO:0000256" key="5">
    <source>
        <dbReference type="ARBA" id="ARBA00022690"/>
    </source>
</evidence>
<keyword evidence="6 8" id="KW-0722">Serine protease inhibitor</keyword>
<dbReference type="InterPro" id="IPR000691">
    <property type="entry name" value="Prot_inh_I16_SSI"/>
</dbReference>
<comment type="caution">
    <text evidence="11">The sequence shown here is derived from an EMBL/GenBank/DDBJ whole genome shotgun (WGS) entry which is preliminary data.</text>
</comment>
<evidence type="ECO:0000256" key="4">
    <source>
        <dbReference type="ARBA" id="ARBA00022525"/>
    </source>
</evidence>
<dbReference type="RefSeq" id="WP_344438771.1">
    <property type="nucleotide sequence ID" value="NZ_BAAASL010000025.1"/>
</dbReference>
<evidence type="ECO:0000256" key="7">
    <source>
        <dbReference type="ARBA" id="ARBA00023157"/>
    </source>
</evidence>
<evidence type="ECO:0000256" key="1">
    <source>
        <dbReference type="ARBA" id="ARBA00004613"/>
    </source>
</evidence>
<comment type="subunit">
    <text evidence="3">Homodimer.</text>
</comment>
<name>A0ABN3U4G8_9ACTN</name>
<evidence type="ECO:0000256" key="3">
    <source>
        <dbReference type="ARBA" id="ARBA00011738"/>
    </source>
</evidence>
<evidence type="ECO:0000313" key="11">
    <source>
        <dbReference type="EMBL" id="GAA2724182.1"/>
    </source>
</evidence>
<dbReference type="Proteomes" id="UP001500886">
    <property type="component" value="Unassembled WGS sequence"/>
</dbReference>
<dbReference type="SUPFAM" id="SSF55399">
    <property type="entry name" value="Subtilisin inhibitor"/>
    <property type="match status" value="1"/>
</dbReference>
<protein>
    <recommendedName>
        <fullName evidence="10">Subtilisin inhibitor domain-containing protein</fullName>
    </recommendedName>
</protein>
<dbReference type="InterPro" id="IPR036819">
    <property type="entry name" value="Subtilisin_inhibitor-like_sf"/>
</dbReference>